<dbReference type="InterPro" id="IPR015943">
    <property type="entry name" value="WD40/YVTN_repeat-like_dom_sf"/>
</dbReference>
<evidence type="ECO:0000313" key="1">
    <source>
        <dbReference type="EMBL" id="MDT0552532.1"/>
    </source>
</evidence>
<keyword evidence="2" id="KW-1185">Reference proteome</keyword>
<dbReference type="Gene3D" id="2.130.10.10">
    <property type="entry name" value="YVTN repeat-like/Quinoprotein amine dehydrogenase"/>
    <property type="match status" value="1"/>
</dbReference>
<comment type="caution">
    <text evidence="1">The sequence shown here is derived from an EMBL/GenBank/DDBJ whole genome shotgun (WGS) entry which is preliminary data.</text>
</comment>
<proteinExistence type="predicted"/>
<accession>A0ABU2Y2V4</accession>
<organism evidence="1 2">
    <name type="scientific">Urechidicola vernalis</name>
    <dbReference type="NCBI Taxonomy" id="3075600"/>
    <lineage>
        <taxon>Bacteria</taxon>
        <taxon>Pseudomonadati</taxon>
        <taxon>Bacteroidota</taxon>
        <taxon>Flavobacteriia</taxon>
        <taxon>Flavobacteriales</taxon>
        <taxon>Flavobacteriaceae</taxon>
        <taxon>Urechidicola</taxon>
    </lineage>
</organism>
<dbReference type="Proteomes" id="UP001252186">
    <property type="component" value="Unassembled WGS sequence"/>
</dbReference>
<dbReference type="PANTHER" id="PTHR31270">
    <property type="entry name" value="GLUTAMINYL-PEPTIDE CYCLOTRANSFERASE"/>
    <property type="match status" value="1"/>
</dbReference>
<dbReference type="PANTHER" id="PTHR31270:SF1">
    <property type="entry name" value="GLUTAMINYL-PEPTIDE CYCLOTRANSFERASE"/>
    <property type="match status" value="1"/>
</dbReference>
<dbReference type="InterPro" id="IPR011044">
    <property type="entry name" value="Quino_amine_DH_bsu"/>
</dbReference>
<dbReference type="InterPro" id="IPR007788">
    <property type="entry name" value="QCT"/>
</dbReference>
<sequence length="341" mass="38892">MSLKHSLVLFVCSLFFISCETDYKFNIEAPKSINVNEVLSISFSEKNGTPFENVEISLDTEKLTLDENFAATIDISKYKLGKHTITAIVFYENQTKKITKPVYFLADTAPAIYTYNIINSYPHDKNAYTQGLEIHDGVLYESTGQYGTSSLRKVELKTGKVLKQIDLDQQYFGEGMTKFNDEIVLLTWKKGTGFVYDFETFEQKDTFTYNKEGWGLTNNGTHLIKTDGSERIQFLDPITKKQTGFIEAYTHKRKVENLNELEYVNGKIYANIYQQNSLLILDADTGKIEGIADLRGLRNKVEQHAGLDVLNGIAYDGDNDKLYVTGKNWSKLFEIELLKKD</sequence>
<dbReference type="Pfam" id="PF05096">
    <property type="entry name" value="Glu_cyclase_2"/>
    <property type="match status" value="1"/>
</dbReference>
<evidence type="ECO:0000313" key="2">
    <source>
        <dbReference type="Proteomes" id="UP001252186"/>
    </source>
</evidence>
<dbReference type="EMBL" id="JAVRHV010000001">
    <property type="protein sequence ID" value="MDT0552532.1"/>
    <property type="molecule type" value="Genomic_DNA"/>
</dbReference>
<name>A0ABU2Y2V4_9FLAO</name>
<protein>
    <submittedName>
        <fullName evidence="1">Glutaminyl-peptide cyclotransferase</fullName>
    </submittedName>
</protein>
<gene>
    <name evidence="1" type="ORF">RM519_04680</name>
</gene>
<dbReference type="RefSeq" id="WP_311592406.1">
    <property type="nucleotide sequence ID" value="NZ_JAVRHV010000001.1"/>
</dbReference>
<reference evidence="1 2" key="1">
    <citation type="submission" date="2023-09" db="EMBL/GenBank/DDBJ databases">
        <authorList>
            <person name="Rey-Velasco X."/>
        </authorList>
    </citation>
    <scope>NUCLEOTIDE SEQUENCE [LARGE SCALE GENOMIC DNA]</scope>
    <source>
        <strain evidence="1 2">P050</strain>
    </source>
</reference>
<dbReference type="SUPFAM" id="SSF50969">
    <property type="entry name" value="YVTN repeat-like/Quinoprotein amine dehydrogenase"/>
    <property type="match status" value="1"/>
</dbReference>
<dbReference type="PROSITE" id="PS51257">
    <property type="entry name" value="PROKAR_LIPOPROTEIN"/>
    <property type="match status" value="1"/>
</dbReference>